<dbReference type="AlphaFoldDB" id="A0A3Q1FXS0"/>
<sequence length="77" mass="8123">MQVAAMGLYVIKKEGGESGQYDDIGIFVDGMIILDNIESAAQACVVMLGVIYALNLPKGAETLLRIHSKSAHGSGWG</sequence>
<reference evidence="1" key="2">
    <citation type="submission" date="2025-09" db="UniProtKB">
        <authorList>
            <consortium name="Ensembl"/>
        </authorList>
    </citation>
    <scope>IDENTIFICATION</scope>
</reference>
<evidence type="ECO:0000313" key="1">
    <source>
        <dbReference type="Ensembl" id="ENSAPOP00000021309.1"/>
    </source>
</evidence>
<evidence type="ECO:0000313" key="2">
    <source>
        <dbReference type="Proteomes" id="UP000257200"/>
    </source>
</evidence>
<keyword evidence="2" id="KW-1185">Reference proteome</keyword>
<dbReference type="Ensembl" id="ENSAPOT00000016620.1">
    <property type="protein sequence ID" value="ENSAPOP00000021309.1"/>
    <property type="gene ID" value="ENSAPOG00000001771.1"/>
</dbReference>
<organism evidence="1 2">
    <name type="scientific">Acanthochromis polyacanthus</name>
    <name type="common">spiny chromis</name>
    <dbReference type="NCBI Taxonomy" id="80966"/>
    <lineage>
        <taxon>Eukaryota</taxon>
        <taxon>Metazoa</taxon>
        <taxon>Chordata</taxon>
        <taxon>Craniata</taxon>
        <taxon>Vertebrata</taxon>
        <taxon>Euteleostomi</taxon>
        <taxon>Actinopterygii</taxon>
        <taxon>Neopterygii</taxon>
        <taxon>Teleostei</taxon>
        <taxon>Neoteleostei</taxon>
        <taxon>Acanthomorphata</taxon>
        <taxon>Ovalentaria</taxon>
        <taxon>Pomacentridae</taxon>
        <taxon>Acanthochromis</taxon>
    </lineage>
</organism>
<dbReference type="Proteomes" id="UP000257200">
    <property type="component" value="Unplaced"/>
</dbReference>
<protein>
    <submittedName>
        <fullName evidence="1">Uncharacterized protein</fullName>
    </submittedName>
</protein>
<name>A0A3Q1FXS0_9TELE</name>
<proteinExistence type="predicted"/>
<reference evidence="1" key="1">
    <citation type="submission" date="2025-08" db="UniProtKB">
        <authorList>
            <consortium name="Ensembl"/>
        </authorList>
    </citation>
    <scope>IDENTIFICATION</scope>
</reference>
<dbReference type="InParanoid" id="A0A3Q1FXS0"/>
<accession>A0A3Q1FXS0</accession>